<organism evidence="1 2">
    <name type="scientific">Bradyrhizobium ontarionense</name>
    <dbReference type="NCBI Taxonomy" id="2898149"/>
    <lineage>
        <taxon>Bacteria</taxon>
        <taxon>Pseudomonadati</taxon>
        <taxon>Pseudomonadota</taxon>
        <taxon>Alphaproteobacteria</taxon>
        <taxon>Hyphomicrobiales</taxon>
        <taxon>Nitrobacteraceae</taxon>
        <taxon>Bradyrhizobium</taxon>
    </lineage>
</organism>
<dbReference type="EMBL" id="CP088156">
    <property type="protein sequence ID" value="UFZ06570.1"/>
    <property type="molecule type" value="Genomic_DNA"/>
</dbReference>
<evidence type="ECO:0000313" key="2">
    <source>
        <dbReference type="Proteomes" id="UP001431010"/>
    </source>
</evidence>
<protein>
    <submittedName>
        <fullName evidence="1">Uncharacterized protein</fullName>
    </submittedName>
</protein>
<evidence type="ECO:0000313" key="1">
    <source>
        <dbReference type="EMBL" id="UFZ06570.1"/>
    </source>
</evidence>
<gene>
    <name evidence="1" type="ORF">LQG66_09845</name>
</gene>
<reference evidence="1" key="1">
    <citation type="journal article" date="2024" name="Antonie Van Leeuwenhoek">
        <title>Bradyrhizobium ontarionense sp. nov., a novel bacterial symbiont isolated from Aeschynomene indica (Indian jointvetch), harbours photosynthesis, nitrogen fixation and nitrous oxide (N2O) reductase genes.</title>
        <authorList>
            <person name="Bromfield E.S.P."/>
            <person name="Cloutier S."/>
        </authorList>
    </citation>
    <scope>NUCLEOTIDE SEQUENCE</scope>
    <source>
        <strain evidence="1">A19</strain>
    </source>
</reference>
<proteinExistence type="predicted"/>
<accession>A0ABY3RI00</accession>
<dbReference type="RefSeq" id="WP_231325944.1">
    <property type="nucleotide sequence ID" value="NZ_CP088156.1"/>
</dbReference>
<name>A0ABY3RI00_9BRAD</name>
<dbReference type="Proteomes" id="UP001431010">
    <property type="component" value="Chromosome"/>
</dbReference>
<sequence>MASQFQDGAKANFNIRGWQGRWRHTAPTTLFFLGPRLIAEAAWNRHGGHGSPAGDLLFTGNSLLNAPPTFGANIR</sequence>
<keyword evidence="2" id="KW-1185">Reference proteome</keyword>